<dbReference type="EMBL" id="CP063982">
    <property type="protein sequence ID" value="UOD50058.1"/>
    <property type="molecule type" value="Genomic_DNA"/>
</dbReference>
<gene>
    <name evidence="5" type="ORF">DHf2319_11550</name>
</gene>
<reference evidence="5 6" key="1">
    <citation type="submission" date="2020-11" db="EMBL/GenBank/DDBJ databases">
        <title>Algicoccus daihaiensis sp.nov., isolated from Daihai Lake in Inner Mongolia.</title>
        <authorList>
            <person name="Kai J."/>
        </authorList>
    </citation>
    <scope>NUCLEOTIDE SEQUENCE [LARGE SCALE GENOMIC DNA]</scope>
    <source>
        <strain evidence="6">f23</strain>
    </source>
</reference>
<evidence type="ECO:0000256" key="1">
    <source>
        <dbReference type="ARBA" id="ARBA00005964"/>
    </source>
</evidence>
<evidence type="ECO:0000313" key="6">
    <source>
        <dbReference type="Proteomes" id="UP000831607"/>
    </source>
</evidence>
<feature type="domain" description="Carboxylesterase type B" evidence="4">
    <location>
        <begin position="18"/>
        <end position="526"/>
    </location>
</feature>
<dbReference type="PANTHER" id="PTHR11559">
    <property type="entry name" value="CARBOXYLESTERASE"/>
    <property type="match status" value="1"/>
</dbReference>
<accession>A0ABY4AJC8</accession>
<keyword evidence="6" id="KW-1185">Reference proteome</keyword>
<organism evidence="5 6">
    <name type="scientific">Orrella daihaiensis</name>
    <dbReference type="NCBI Taxonomy" id="2782176"/>
    <lineage>
        <taxon>Bacteria</taxon>
        <taxon>Pseudomonadati</taxon>
        <taxon>Pseudomonadota</taxon>
        <taxon>Betaproteobacteria</taxon>
        <taxon>Burkholderiales</taxon>
        <taxon>Alcaligenaceae</taxon>
        <taxon>Orrella</taxon>
    </lineage>
</organism>
<dbReference type="Proteomes" id="UP000831607">
    <property type="component" value="Chromosome"/>
</dbReference>
<evidence type="ECO:0000256" key="3">
    <source>
        <dbReference type="RuleBase" id="RU361235"/>
    </source>
</evidence>
<dbReference type="Gene3D" id="3.40.50.1820">
    <property type="entry name" value="alpha/beta hydrolase"/>
    <property type="match status" value="1"/>
</dbReference>
<proteinExistence type="inferred from homology"/>
<evidence type="ECO:0000256" key="2">
    <source>
        <dbReference type="ARBA" id="ARBA00022801"/>
    </source>
</evidence>
<name>A0ABY4AJC8_9BURK</name>
<dbReference type="InterPro" id="IPR029058">
    <property type="entry name" value="AB_hydrolase_fold"/>
</dbReference>
<dbReference type="EC" id="3.1.1.-" evidence="3"/>
<evidence type="ECO:0000259" key="4">
    <source>
        <dbReference type="Pfam" id="PF00135"/>
    </source>
</evidence>
<sequence length="567" mass="61182">MLYAGLTANVFAKNVPVVIQTPSGSIKGQHNTNAGVNEFRGIQYATADRFEPPVPVSNWAGILAATKFGSNCPQAARFNLTEESLEENCLYLNVTTPDNAKPDDKLPVLVWIHGGGFVGGGSNLYRLDRIAREANVVVVSLNYRTGLFGFMPHPAIDVGINGNLGLEDQRAALRWVQKNIASFGGDPDNVTLAGESAGTGLICLHLASPEAVRGAFHKAILISGACLQQIPTLEQALADPIWEAVSHNPKDSNRKFRCPVPGDKDYSDQASLACLKNQSVSDLLQAQTYEAGNRLLSFVPVTGNKTVPRSFHEAVGSGNIMKVPMIMGSATHELRLYIAYDVLGDNGTKTEYPVTIDNVNQYYLPAFYGTDAAIHQKILQRYFGDATNPMNLNGATLGSMLSSYNPYVGINNCLHLQTANTLNGVAGMPPIYQFEFSDPNALVLGVGLAPGKDPGFELGAVHSSILNYLFPNFSNTMAINAPDLPPASDELASQMIAYISRFMRGDEDFSGFPAQWNAYDGSQASPASENVLLFRPNEIKLFNAYGGLSPDSTAGHQCAFWNSMYPN</sequence>
<dbReference type="SUPFAM" id="SSF53474">
    <property type="entry name" value="alpha/beta-Hydrolases"/>
    <property type="match status" value="1"/>
</dbReference>
<dbReference type="RefSeq" id="WP_243478455.1">
    <property type="nucleotide sequence ID" value="NZ_CP063982.1"/>
</dbReference>
<dbReference type="InterPro" id="IPR019826">
    <property type="entry name" value="Carboxylesterase_B_AS"/>
</dbReference>
<dbReference type="PROSITE" id="PS00122">
    <property type="entry name" value="CARBOXYLESTERASE_B_1"/>
    <property type="match status" value="1"/>
</dbReference>
<dbReference type="InterPro" id="IPR050309">
    <property type="entry name" value="Type-B_Carboxylest/Lipase"/>
</dbReference>
<protein>
    <recommendedName>
        <fullName evidence="3">Carboxylic ester hydrolase</fullName>
        <ecNumber evidence="3">3.1.1.-</ecNumber>
    </recommendedName>
</protein>
<comment type="similarity">
    <text evidence="1 3">Belongs to the type-B carboxylesterase/lipase family.</text>
</comment>
<dbReference type="InterPro" id="IPR002018">
    <property type="entry name" value="CarbesteraseB"/>
</dbReference>
<evidence type="ECO:0000313" key="5">
    <source>
        <dbReference type="EMBL" id="UOD50058.1"/>
    </source>
</evidence>
<dbReference type="Pfam" id="PF00135">
    <property type="entry name" value="COesterase"/>
    <property type="match status" value="1"/>
</dbReference>
<keyword evidence="2 3" id="KW-0378">Hydrolase</keyword>